<dbReference type="SUPFAM" id="SSF55785">
    <property type="entry name" value="PYP-like sensor domain (PAS domain)"/>
    <property type="match status" value="1"/>
</dbReference>
<dbReference type="InterPro" id="IPR052016">
    <property type="entry name" value="Bact_Sigma-Reg"/>
</dbReference>
<reference evidence="9 10" key="1">
    <citation type="submission" date="2023-05" db="EMBL/GenBank/DDBJ databases">
        <title>Microbacterium dauci sp.nov., Isolated from Carrot Rhizosphere Soil.</title>
        <authorList>
            <person name="Xiao Z."/>
            <person name="Zheng J."/>
        </authorList>
    </citation>
    <scope>NUCLEOTIDE SEQUENCE [LARGE SCALE GENOMIC DNA]</scope>
    <source>
        <strain evidence="9 10">LX3-4</strain>
    </source>
</reference>
<sequence>MSFFLREHEGRAISGRARRIVAGGSLLLIVLLGALSLATTPASLASSAWWPAAGIALGLGVQFRAARLWLLAPLVGATTLPLALIAGRPIAVALALAVVVAVEMAVGVLILRGRSSRVPRLERKADVGRLLVAAVASALTFAILAALVDLVSAGPAAALDRLITAPSKHAAGVLLITPLYLVIRRTRGRRSWWETALQFAACAAVTFAVFLTDTTLPITFLALTPLAWAAIRLSTKTVIAQMLAIAAIASYGSASGHGPFSFERLGAMTGSVMLQVFELSMVCVFLVLSLTISHERSMTWMLHESEEIFRRNFDTSVAGMLILRRLDGDAWRILRSNDAARAILGDTEHRRALSDHLDEASIQALATAVDAGDGSGTRLRAETSSGRNLDVSFSHIDNDASDRLYALQFLDITQILQARRLEHEELERAAEVQRALAPLSLPSVPDWRFAARSIPARQVGGDFYDIRVFAGRAVVTVGDVMGKGIGSGMLAASTRTALRLQVGDEDPVDAVSRTAQLVDEDLGRVGAFVTLAHCTVEFTSGEVELVDAGHGLIFIVRDHGRSVERIASTDLPLGLSEDWHPIAARLEPGDSLVLLSDGILDLWDDAVENIERELGALAQQGGTTQDIIDALCADADAAAERDDITAVLVART</sequence>
<evidence type="ECO:0000256" key="3">
    <source>
        <dbReference type="ARBA" id="ARBA00022692"/>
    </source>
</evidence>
<comment type="subcellular location">
    <subcellularLocation>
        <location evidence="1">Cell membrane</location>
        <topology evidence="1">Multi-pass membrane protein</topology>
    </subcellularLocation>
</comment>
<dbReference type="InterPro" id="IPR036457">
    <property type="entry name" value="PPM-type-like_dom_sf"/>
</dbReference>
<dbReference type="Proteomes" id="UP001321481">
    <property type="component" value="Unassembled WGS sequence"/>
</dbReference>
<evidence type="ECO:0000256" key="1">
    <source>
        <dbReference type="ARBA" id="ARBA00004651"/>
    </source>
</evidence>
<comment type="caution">
    <text evidence="9">The sequence shown here is derived from an EMBL/GenBank/DDBJ whole genome shotgun (WGS) entry which is preliminary data.</text>
</comment>
<dbReference type="InterPro" id="IPR007895">
    <property type="entry name" value="MASE1"/>
</dbReference>
<evidence type="ECO:0000256" key="5">
    <source>
        <dbReference type="ARBA" id="ARBA00022989"/>
    </source>
</evidence>
<dbReference type="PANTHER" id="PTHR43156">
    <property type="entry name" value="STAGE II SPORULATION PROTEIN E-RELATED"/>
    <property type="match status" value="1"/>
</dbReference>
<dbReference type="InterPro" id="IPR001932">
    <property type="entry name" value="PPM-type_phosphatase-like_dom"/>
</dbReference>
<dbReference type="SUPFAM" id="SSF81606">
    <property type="entry name" value="PP2C-like"/>
    <property type="match status" value="1"/>
</dbReference>
<evidence type="ECO:0000256" key="4">
    <source>
        <dbReference type="ARBA" id="ARBA00022801"/>
    </source>
</evidence>
<gene>
    <name evidence="9" type="ORF">QNI14_10520</name>
</gene>
<evidence type="ECO:0000313" key="9">
    <source>
        <dbReference type="EMBL" id="MDJ1114883.1"/>
    </source>
</evidence>
<dbReference type="Pfam" id="PF07228">
    <property type="entry name" value="SpoIIE"/>
    <property type="match status" value="1"/>
</dbReference>
<feature type="domain" description="PPM-type phosphatase" evidence="8">
    <location>
        <begin position="444"/>
        <end position="651"/>
    </location>
</feature>
<evidence type="ECO:0000256" key="6">
    <source>
        <dbReference type="ARBA" id="ARBA00023136"/>
    </source>
</evidence>
<dbReference type="PANTHER" id="PTHR43156:SF2">
    <property type="entry name" value="STAGE II SPORULATION PROTEIN E"/>
    <property type="match status" value="1"/>
</dbReference>
<evidence type="ECO:0000313" key="10">
    <source>
        <dbReference type="Proteomes" id="UP001321481"/>
    </source>
</evidence>
<feature type="transmembrane region" description="Helical" evidence="7">
    <location>
        <begin position="92"/>
        <end position="111"/>
    </location>
</feature>
<dbReference type="Pfam" id="PF05231">
    <property type="entry name" value="MASE1"/>
    <property type="match status" value="1"/>
</dbReference>
<organism evidence="9 10">
    <name type="scientific">Microbacterium dauci</name>
    <dbReference type="NCBI Taxonomy" id="3048008"/>
    <lineage>
        <taxon>Bacteria</taxon>
        <taxon>Bacillati</taxon>
        <taxon>Actinomycetota</taxon>
        <taxon>Actinomycetes</taxon>
        <taxon>Micrococcales</taxon>
        <taxon>Microbacteriaceae</taxon>
        <taxon>Microbacterium</taxon>
    </lineage>
</organism>
<feature type="transmembrane region" description="Helical" evidence="7">
    <location>
        <begin position="195"/>
        <end position="212"/>
    </location>
</feature>
<feature type="transmembrane region" description="Helical" evidence="7">
    <location>
        <begin position="163"/>
        <end position="183"/>
    </location>
</feature>
<feature type="transmembrane region" description="Helical" evidence="7">
    <location>
        <begin position="242"/>
        <end position="260"/>
    </location>
</feature>
<proteinExistence type="predicted"/>
<feature type="transmembrane region" description="Helical" evidence="7">
    <location>
        <begin position="68"/>
        <end position="86"/>
    </location>
</feature>
<dbReference type="Gene3D" id="3.60.40.10">
    <property type="entry name" value="PPM-type phosphatase domain"/>
    <property type="match status" value="1"/>
</dbReference>
<dbReference type="SMART" id="SM00331">
    <property type="entry name" value="PP2C_SIG"/>
    <property type="match status" value="1"/>
</dbReference>
<keyword evidence="6 7" id="KW-0472">Membrane</keyword>
<evidence type="ECO:0000256" key="7">
    <source>
        <dbReference type="SAM" id="Phobius"/>
    </source>
</evidence>
<protein>
    <submittedName>
        <fullName evidence="9">SpoIIE family protein phosphatase</fullName>
    </submittedName>
</protein>
<feature type="transmembrane region" description="Helical" evidence="7">
    <location>
        <begin position="131"/>
        <end position="151"/>
    </location>
</feature>
<accession>A0ABT6ZG25</accession>
<dbReference type="RefSeq" id="WP_283716542.1">
    <property type="nucleotide sequence ID" value="NZ_JASJND010000006.1"/>
</dbReference>
<name>A0ABT6ZG25_9MICO</name>
<keyword evidence="3 7" id="KW-0812">Transmembrane</keyword>
<keyword evidence="2" id="KW-1003">Cell membrane</keyword>
<keyword evidence="5 7" id="KW-1133">Transmembrane helix</keyword>
<dbReference type="EMBL" id="JASJND010000006">
    <property type="protein sequence ID" value="MDJ1114883.1"/>
    <property type="molecule type" value="Genomic_DNA"/>
</dbReference>
<dbReference type="InterPro" id="IPR035965">
    <property type="entry name" value="PAS-like_dom_sf"/>
</dbReference>
<evidence type="ECO:0000259" key="8">
    <source>
        <dbReference type="SMART" id="SM00331"/>
    </source>
</evidence>
<feature type="transmembrane region" description="Helical" evidence="7">
    <location>
        <begin position="44"/>
        <end position="61"/>
    </location>
</feature>
<feature type="transmembrane region" description="Helical" evidence="7">
    <location>
        <begin position="272"/>
        <end position="292"/>
    </location>
</feature>
<evidence type="ECO:0000256" key="2">
    <source>
        <dbReference type="ARBA" id="ARBA00022475"/>
    </source>
</evidence>
<keyword evidence="10" id="KW-1185">Reference proteome</keyword>
<keyword evidence="4" id="KW-0378">Hydrolase</keyword>
<feature type="transmembrane region" description="Helical" evidence="7">
    <location>
        <begin position="20"/>
        <end position="38"/>
    </location>
</feature>